<dbReference type="PROSITE" id="PS51782">
    <property type="entry name" value="LYSM"/>
    <property type="match status" value="1"/>
</dbReference>
<keyword evidence="2" id="KW-0378">Hydrolase</keyword>
<evidence type="ECO:0000256" key="2">
    <source>
        <dbReference type="ARBA" id="ARBA00022801"/>
    </source>
</evidence>
<feature type="region of interest" description="Disordered" evidence="3">
    <location>
        <begin position="120"/>
        <end position="180"/>
    </location>
</feature>
<dbReference type="Pfam" id="PF06737">
    <property type="entry name" value="Transglycosylas"/>
    <property type="match status" value="1"/>
</dbReference>
<evidence type="ECO:0000259" key="5">
    <source>
        <dbReference type="PROSITE" id="PS51782"/>
    </source>
</evidence>
<dbReference type="CDD" id="cd00118">
    <property type="entry name" value="LysM"/>
    <property type="match status" value="1"/>
</dbReference>
<evidence type="ECO:0000313" key="6">
    <source>
        <dbReference type="EMBL" id="WTW64866.1"/>
    </source>
</evidence>
<dbReference type="InterPro" id="IPR023346">
    <property type="entry name" value="Lysozyme-like_dom_sf"/>
</dbReference>
<feature type="signal peptide" evidence="4">
    <location>
        <begin position="1"/>
        <end position="39"/>
    </location>
</feature>
<dbReference type="InterPro" id="IPR010618">
    <property type="entry name" value="RPF"/>
</dbReference>
<comment type="similarity">
    <text evidence="1">Belongs to the transglycosylase family. Rpf subfamily.</text>
</comment>
<organism evidence="6">
    <name type="scientific">Streptomyces sp. NBC_00003</name>
    <dbReference type="NCBI Taxonomy" id="2903608"/>
    <lineage>
        <taxon>Bacteria</taxon>
        <taxon>Bacillati</taxon>
        <taxon>Actinomycetota</taxon>
        <taxon>Actinomycetes</taxon>
        <taxon>Kitasatosporales</taxon>
        <taxon>Streptomycetaceae</taxon>
        <taxon>Streptomyces</taxon>
    </lineage>
</organism>
<dbReference type="InterPro" id="IPR036779">
    <property type="entry name" value="LysM_dom_sf"/>
</dbReference>
<dbReference type="Gene3D" id="1.10.530.10">
    <property type="match status" value="1"/>
</dbReference>
<dbReference type="InterPro" id="IPR018392">
    <property type="entry name" value="LysM"/>
</dbReference>
<dbReference type="InterPro" id="IPR052196">
    <property type="entry name" value="Bact_Kbp"/>
</dbReference>
<feature type="domain" description="LysM" evidence="5">
    <location>
        <begin position="178"/>
        <end position="225"/>
    </location>
</feature>
<dbReference type="SUPFAM" id="SSF53955">
    <property type="entry name" value="Lysozyme-like"/>
    <property type="match status" value="1"/>
</dbReference>
<dbReference type="AlphaFoldDB" id="A0AAU2VCQ3"/>
<keyword evidence="4" id="KW-0732">Signal</keyword>
<feature type="chain" id="PRO_5043793856" evidence="4">
    <location>
        <begin position="40"/>
        <end position="225"/>
    </location>
</feature>
<dbReference type="SUPFAM" id="SSF54106">
    <property type="entry name" value="LysM domain"/>
    <property type="match status" value="1"/>
</dbReference>
<dbReference type="Pfam" id="PF01476">
    <property type="entry name" value="LysM"/>
    <property type="match status" value="1"/>
</dbReference>
<sequence length="225" mass="22585">MSVGTSGSSSIRRRGTAALIGAALAAPLTLLSVTGPASAADSGVWDRIAQCESGGNWHINTGNGYYGGLQFAAGTWRAHGGGAYASTADKASKAQQIAIAAKVQRSQGWGAWPACSRQAGAYGSAPAAGEPAQQKAAPQKKAKSGPQQAAPKPHKAPAPQPRTAPPRTESAPAAPAGGSYTVRSGDTLSAIAAAHGTRWEALYAANKAVIGGDPDLILPGQQLKI</sequence>
<proteinExistence type="inferred from homology"/>
<dbReference type="CDD" id="cd13925">
    <property type="entry name" value="RPF"/>
    <property type="match status" value="1"/>
</dbReference>
<dbReference type="SMART" id="SM00257">
    <property type="entry name" value="LysM"/>
    <property type="match status" value="1"/>
</dbReference>
<evidence type="ECO:0000256" key="3">
    <source>
        <dbReference type="SAM" id="MobiDB-lite"/>
    </source>
</evidence>
<name>A0AAU2VCQ3_9ACTN</name>
<accession>A0AAU2VCQ3</accession>
<dbReference type="PANTHER" id="PTHR34700:SF4">
    <property type="entry name" value="PHAGE-LIKE ELEMENT PBSX PROTEIN XKDP"/>
    <property type="match status" value="1"/>
</dbReference>
<dbReference type="GO" id="GO:0016787">
    <property type="term" value="F:hydrolase activity"/>
    <property type="evidence" value="ECO:0007669"/>
    <property type="project" value="UniProtKB-KW"/>
</dbReference>
<dbReference type="PANTHER" id="PTHR34700">
    <property type="entry name" value="POTASSIUM BINDING PROTEIN KBP"/>
    <property type="match status" value="1"/>
</dbReference>
<gene>
    <name evidence="6" type="ORF">OG549_31790</name>
</gene>
<reference evidence="6" key="1">
    <citation type="submission" date="2022-10" db="EMBL/GenBank/DDBJ databases">
        <title>The complete genomes of actinobacterial strains from the NBC collection.</title>
        <authorList>
            <person name="Joergensen T.S."/>
            <person name="Alvarez Arevalo M."/>
            <person name="Sterndorff E.B."/>
            <person name="Faurdal D."/>
            <person name="Vuksanovic O."/>
            <person name="Mourched A.-S."/>
            <person name="Charusanti P."/>
            <person name="Shaw S."/>
            <person name="Blin K."/>
            <person name="Weber T."/>
        </authorList>
    </citation>
    <scope>NUCLEOTIDE SEQUENCE</scope>
    <source>
        <strain evidence="6">NBC_00003</strain>
    </source>
</reference>
<feature type="compositionally biased region" description="Low complexity" evidence="3">
    <location>
        <begin position="125"/>
        <end position="137"/>
    </location>
</feature>
<dbReference type="Gene3D" id="3.10.350.10">
    <property type="entry name" value="LysM domain"/>
    <property type="match status" value="1"/>
</dbReference>
<evidence type="ECO:0000256" key="4">
    <source>
        <dbReference type="SAM" id="SignalP"/>
    </source>
</evidence>
<evidence type="ECO:0000256" key="1">
    <source>
        <dbReference type="ARBA" id="ARBA00010830"/>
    </source>
</evidence>
<dbReference type="EMBL" id="CP108318">
    <property type="protein sequence ID" value="WTW64866.1"/>
    <property type="molecule type" value="Genomic_DNA"/>
</dbReference>
<protein>
    <submittedName>
        <fullName evidence="6">Transglycosylase family protein</fullName>
    </submittedName>
</protein>